<dbReference type="Pfam" id="PF22914">
    <property type="entry name" value="Fibulin_C"/>
    <property type="match status" value="1"/>
</dbReference>
<evidence type="ECO:0000256" key="5">
    <source>
        <dbReference type="ARBA" id="ARBA00022737"/>
    </source>
</evidence>
<feature type="domain" description="EGF-like" evidence="8">
    <location>
        <begin position="151"/>
        <end position="166"/>
    </location>
</feature>
<evidence type="ECO:0000256" key="2">
    <source>
        <dbReference type="ARBA" id="ARBA00006127"/>
    </source>
</evidence>
<dbReference type="PROSITE" id="PS01186">
    <property type="entry name" value="EGF_2"/>
    <property type="match status" value="1"/>
</dbReference>
<evidence type="ECO:0000313" key="10">
    <source>
        <dbReference type="Proteomes" id="UP000242450"/>
    </source>
</evidence>
<dbReference type="InterPro" id="IPR000742">
    <property type="entry name" value="EGF"/>
</dbReference>
<comment type="similarity">
    <text evidence="2">Belongs to the fibulin family.</text>
</comment>
<evidence type="ECO:0000313" key="9">
    <source>
        <dbReference type="EMBL" id="OWK10870.1"/>
    </source>
</evidence>
<gene>
    <name evidence="9" type="ORF">Celaphus_00005879</name>
</gene>
<dbReference type="Gene3D" id="2.10.25.10">
    <property type="entry name" value="Laminin"/>
    <property type="match status" value="1"/>
</dbReference>
<keyword evidence="5" id="KW-0677">Repeat</keyword>
<reference evidence="9 10" key="1">
    <citation type="journal article" date="2018" name="Mol. Genet. Genomics">
        <title>The red deer Cervus elaphus genome CerEla1.0: sequencing, annotating, genes, and chromosomes.</title>
        <authorList>
            <person name="Bana N.A."/>
            <person name="Nyiri A."/>
            <person name="Nagy J."/>
            <person name="Frank K."/>
            <person name="Nagy T."/>
            <person name="Steger V."/>
            <person name="Schiller M."/>
            <person name="Lakatos P."/>
            <person name="Sugar L."/>
            <person name="Horn P."/>
            <person name="Barta E."/>
            <person name="Orosz L."/>
        </authorList>
    </citation>
    <scope>NUCLEOTIDE SEQUENCE [LARGE SCALE GENOMIC DNA]</scope>
    <source>
        <strain evidence="9">Hungarian</strain>
    </source>
</reference>
<dbReference type="OrthoDB" id="4062651at2759"/>
<keyword evidence="3" id="KW-0272">Extracellular matrix</keyword>
<protein>
    <recommendedName>
        <fullName evidence="8">EGF-like domain-containing protein</fullName>
    </recommendedName>
</protein>
<evidence type="ECO:0000256" key="1">
    <source>
        <dbReference type="ARBA" id="ARBA00004498"/>
    </source>
</evidence>
<evidence type="ECO:0000256" key="7">
    <source>
        <dbReference type="ARBA" id="ARBA00023180"/>
    </source>
</evidence>
<comment type="caution">
    <text evidence="9">The sequence shown here is derived from an EMBL/GenBank/DDBJ whole genome shotgun (WGS) entry which is preliminary data.</text>
</comment>
<evidence type="ECO:0000256" key="3">
    <source>
        <dbReference type="ARBA" id="ARBA00022530"/>
    </source>
</evidence>
<dbReference type="Proteomes" id="UP000242450">
    <property type="component" value="Chromosome 11"/>
</dbReference>
<dbReference type="FunFam" id="2.10.25.10:FF:000010">
    <property type="entry name" value="Pro-epidermal growth factor"/>
    <property type="match status" value="1"/>
</dbReference>
<evidence type="ECO:0000259" key="8">
    <source>
        <dbReference type="PROSITE" id="PS01186"/>
    </source>
</evidence>
<evidence type="ECO:0000256" key="4">
    <source>
        <dbReference type="ARBA" id="ARBA00022536"/>
    </source>
</evidence>
<keyword evidence="7" id="KW-0325">Glycoprotein</keyword>
<comment type="subcellular location">
    <subcellularLocation>
        <location evidence="1">Secreted</location>
        <location evidence="1">Extracellular space</location>
        <location evidence="1">Extracellular matrix</location>
    </subcellularLocation>
</comment>
<sequence length="314" mass="34091">ISVNAPASLVRMVARVWKVSTSTNAFVLLEGPGAAVSIRPRLVRSRYGAGEDSLLSRREDPSHRSAKADQCDVLSAAPEGSEAADAAFSRAPRCAQVERTQHCSCEAGFHLSGAAADSVCQDVNECELYGQEGRPRLCMHACVNTPGSYRCVCPSGYRTLADGKSCEGFQCVSPECPEGSSNVSYVKTSPFQCERNPCPMDSRPCRHMPKTISFHYLSLPSNLKTPITLFRMATASAPGRPGPNSLRFGIVGGNSRGHFVMQRSDRQTGELILVQTLEGPQTLEVDVDMSEYLDRSFQASHVSKVTIFVSPYDF</sequence>
<dbReference type="PANTHER" id="PTHR24034">
    <property type="entry name" value="EGF-LIKE DOMAIN-CONTAINING PROTEIN"/>
    <property type="match status" value="1"/>
</dbReference>
<evidence type="ECO:0000256" key="6">
    <source>
        <dbReference type="ARBA" id="ARBA00023157"/>
    </source>
</evidence>
<dbReference type="InterPro" id="IPR018097">
    <property type="entry name" value="EGF_Ca-bd_CS"/>
</dbReference>
<feature type="non-terminal residue" evidence="9">
    <location>
        <position position="1"/>
    </location>
</feature>
<keyword evidence="6" id="KW-1015">Disulfide bond</keyword>
<dbReference type="PROSITE" id="PS01187">
    <property type="entry name" value="EGF_CA"/>
    <property type="match status" value="1"/>
</dbReference>
<dbReference type="SMART" id="SM00181">
    <property type="entry name" value="EGF"/>
    <property type="match status" value="1"/>
</dbReference>
<organism evidence="9 10">
    <name type="scientific">Cervus elaphus hippelaphus</name>
    <name type="common">European red deer</name>
    <dbReference type="NCBI Taxonomy" id="46360"/>
    <lineage>
        <taxon>Eukaryota</taxon>
        <taxon>Metazoa</taxon>
        <taxon>Chordata</taxon>
        <taxon>Craniata</taxon>
        <taxon>Vertebrata</taxon>
        <taxon>Euteleostomi</taxon>
        <taxon>Mammalia</taxon>
        <taxon>Eutheria</taxon>
        <taxon>Laurasiatheria</taxon>
        <taxon>Artiodactyla</taxon>
        <taxon>Ruminantia</taxon>
        <taxon>Pecora</taxon>
        <taxon>Cervidae</taxon>
        <taxon>Cervinae</taxon>
        <taxon>Cervus</taxon>
    </lineage>
</organism>
<dbReference type="Pfam" id="PF14670">
    <property type="entry name" value="FXa_inhibition"/>
    <property type="match status" value="1"/>
</dbReference>
<dbReference type="SMART" id="SM00179">
    <property type="entry name" value="EGF_CA"/>
    <property type="match status" value="1"/>
</dbReference>
<dbReference type="EMBL" id="MKHE01000011">
    <property type="protein sequence ID" value="OWK10870.1"/>
    <property type="molecule type" value="Genomic_DNA"/>
</dbReference>
<dbReference type="PROSITE" id="PS00010">
    <property type="entry name" value="ASX_HYDROXYL"/>
    <property type="match status" value="1"/>
</dbReference>
<proteinExistence type="inferred from homology"/>
<keyword evidence="3" id="KW-0964">Secreted</keyword>
<dbReference type="SUPFAM" id="SSF57196">
    <property type="entry name" value="EGF/Laminin"/>
    <property type="match status" value="1"/>
</dbReference>
<dbReference type="PANTHER" id="PTHR24034:SF94">
    <property type="entry name" value="FIBULIN-7"/>
    <property type="match status" value="1"/>
</dbReference>
<dbReference type="CDD" id="cd00054">
    <property type="entry name" value="EGF_CA"/>
    <property type="match status" value="1"/>
</dbReference>
<dbReference type="InterPro" id="IPR000152">
    <property type="entry name" value="EGF-type_Asp/Asn_hydroxyl_site"/>
</dbReference>
<name>A0A212CY00_CEREH</name>
<accession>A0A212CY00</accession>
<dbReference type="AlphaFoldDB" id="A0A212CY00"/>
<keyword evidence="4" id="KW-0245">EGF-like domain</keyword>
<dbReference type="InterPro" id="IPR055088">
    <property type="entry name" value="Fibulin_C"/>
</dbReference>
<dbReference type="InterPro" id="IPR050751">
    <property type="entry name" value="ECM_structural_protein"/>
</dbReference>
<dbReference type="GO" id="GO:0005509">
    <property type="term" value="F:calcium ion binding"/>
    <property type="evidence" value="ECO:0007669"/>
    <property type="project" value="InterPro"/>
</dbReference>
<dbReference type="InterPro" id="IPR001881">
    <property type="entry name" value="EGF-like_Ca-bd_dom"/>
</dbReference>
<keyword evidence="10" id="KW-1185">Reference proteome</keyword>